<proteinExistence type="inferred from homology"/>
<feature type="non-terminal residue" evidence="3">
    <location>
        <position position="623"/>
    </location>
</feature>
<accession>A0A7L3LG50</accession>
<evidence type="ECO:0000313" key="3">
    <source>
        <dbReference type="EMBL" id="NXU53077.1"/>
    </source>
</evidence>
<dbReference type="AlphaFoldDB" id="A0A7L3LG50"/>
<protein>
    <submittedName>
        <fullName evidence="3">ASTE1 protein</fullName>
    </submittedName>
</protein>
<comment type="caution">
    <text evidence="3">The sequence shown here is derived from an EMBL/GenBank/DDBJ whole genome shotgun (WGS) entry which is preliminary data.</text>
</comment>
<keyword evidence="4" id="KW-1185">Reference proteome</keyword>
<name>A0A7L3LG50_9CHAR</name>
<reference evidence="3 4" key="1">
    <citation type="submission" date="2019-09" db="EMBL/GenBank/DDBJ databases">
        <title>Bird 10,000 Genomes (B10K) Project - Family phase.</title>
        <authorList>
            <person name="Zhang G."/>
        </authorList>
    </citation>
    <scope>NUCLEOTIDE SEQUENCE [LARGE SCALE GENOMIC DNA]</scope>
    <source>
        <strain evidence="3">B10K-DU-029-46</strain>
    </source>
</reference>
<dbReference type="SUPFAM" id="SSF88723">
    <property type="entry name" value="PIN domain-like"/>
    <property type="match status" value="1"/>
</dbReference>
<organism evidence="3 4">
    <name type="scientific">Turnix velox</name>
    <name type="common">Little buttonquail</name>
    <dbReference type="NCBI Taxonomy" id="2529409"/>
    <lineage>
        <taxon>Eukaryota</taxon>
        <taxon>Metazoa</taxon>
        <taxon>Chordata</taxon>
        <taxon>Craniata</taxon>
        <taxon>Vertebrata</taxon>
        <taxon>Euteleostomi</taxon>
        <taxon>Archelosauria</taxon>
        <taxon>Archosauria</taxon>
        <taxon>Dinosauria</taxon>
        <taxon>Saurischia</taxon>
        <taxon>Theropoda</taxon>
        <taxon>Coelurosauria</taxon>
        <taxon>Aves</taxon>
        <taxon>Neognathae</taxon>
        <taxon>Neoaves</taxon>
        <taxon>Charadriiformes</taxon>
        <taxon>Turnicidae</taxon>
        <taxon>Turnix</taxon>
    </lineage>
</organism>
<dbReference type="Proteomes" id="UP000582182">
    <property type="component" value="Unassembled WGS sequence"/>
</dbReference>
<gene>
    <name evidence="3" type="primary">Aste1</name>
    <name evidence="3" type="ORF">TURVEL_R02498</name>
</gene>
<dbReference type="InterPro" id="IPR029060">
    <property type="entry name" value="PIN-like_dom_sf"/>
</dbReference>
<sequence>MGVQGLTGFVEERGSFFTEVRVRDTKLVIDGSSLYHRLYFGCAEDFRRGGEYGLLSAAVAEFFGNLRACRVSPFVVLDGGRGVGDRKLPTLKARASERLRAAAGLSRGDGGCLLPLLAREVFLQALSRLGIPFVQCLGEADREIVGLANRWGCPLVSLDSDFCIFDLAGGYCPLSHFQWRNVRPGEAGTGCYIPARCFSLEKFCGHFGTLKRNLLPLFAVVHGNDYVELEALHGFFSKTRLAGKGGKHGRLQALLHWLAQFAEPIQALESLLEHLKKHQREKVKEILCTAMEDYAPSDVNLEDFFQNGEYECQKDGRGMGLPRWVLQALAQGKLSPFISDALMLKSTFLHVQVENMQRASVHSTALPIRQLIYGLLHKASPNPAPNPSSNSAPNPSLNEQNKEPPVVWEFDRLQKTLKKTPVRAANPPTALWDERFTLDKLLEVPLSCRQMLLLETLEVKMSLLESLPCHLQLPVALTCYWLRCSEPKVNLQQLKALLLMMVSGELHRITEDPDPTVPCAEDDTAAYNEFLKWKEKMLPNKGFNLDAAHGFCQWQCCLQMGLYLNQLLCSPLPQPDLSSRLYSGSLVHGLYQELKSTPSVENLFISSPKMTQLYQVLLNRVVS</sequence>
<feature type="non-terminal residue" evidence="3">
    <location>
        <position position="1"/>
    </location>
</feature>
<evidence type="ECO:0000256" key="1">
    <source>
        <dbReference type="ARBA" id="ARBA00007398"/>
    </source>
</evidence>
<dbReference type="PANTHER" id="PTHR15665:SF1">
    <property type="entry name" value="PROTEIN ASTEROID HOMOLOG 1"/>
    <property type="match status" value="1"/>
</dbReference>
<dbReference type="OrthoDB" id="25987at2759"/>
<dbReference type="Gene3D" id="3.40.50.1010">
    <property type="entry name" value="5'-nuclease"/>
    <property type="match status" value="1"/>
</dbReference>
<dbReference type="InterPro" id="IPR026832">
    <property type="entry name" value="Asteroid"/>
</dbReference>
<evidence type="ECO:0000256" key="2">
    <source>
        <dbReference type="SAM" id="MobiDB-lite"/>
    </source>
</evidence>
<evidence type="ECO:0000313" key="4">
    <source>
        <dbReference type="Proteomes" id="UP000582182"/>
    </source>
</evidence>
<dbReference type="EMBL" id="VZTY01016820">
    <property type="protein sequence ID" value="NXU53077.1"/>
    <property type="molecule type" value="Genomic_DNA"/>
</dbReference>
<feature type="compositionally biased region" description="Low complexity" evidence="2">
    <location>
        <begin position="387"/>
        <end position="396"/>
    </location>
</feature>
<comment type="similarity">
    <text evidence="1">Belongs to the asteroid family.</text>
</comment>
<feature type="region of interest" description="Disordered" evidence="2">
    <location>
        <begin position="379"/>
        <end position="402"/>
    </location>
</feature>
<dbReference type="PANTHER" id="PTHR15665">
    <property type="entry name" value="ASTEROID PROTEIN"/>
    <property type="match status" value="1"/>
</dbReference>